<reference evidence="3 4" key="1">
    <citation type="journal article" date="2015" name="Genome Announc.">
        <title>Expanding the biotechnology potential of lactobacilli through comparative genomics of 213 strains and associated genera.</title>
        <authorList>
            <person name="Sun Z."/>
            <person name="Harris H.M."/>
            <person name="McCann A."/>
            <person name="Guo C."/>
            <person name="Argimon S."/>
            <person name="Zhang W."/>
            <person name="Yang X."/>
            <person name="Jeffery I.B."/>
            <person name="Cooney J.C."/>
            <person name="Kagawa T.F."/>
            <person name="Liu W."/>
            <person name="Song Y."/>
            <person name="Salvetti E."/>
            <person name="Wrobel A."/>
            <person name="Rasinkangas P."/>
            <person name="Parkhill J."/>
            <person name="Rea M.C."/>
            <person name="O'Sullivan O."/>
            <person name="Ritari J."/>
            <person name="Douillard F.P."/>
            <person name="Paul Ross R."/>
            <person name="Yang R."/>
            <person name="Briner A.E."/>
            <person name="Felis G.E."/>
            <person name="de Vos W.M."/>
            <person name="Barrangou R."/>
            <person name="Klaenhammer T.R."/>
            <person name="Caufield P.W."/>
            <person name="Cui Y."/>
            <person name="Zhang H."/>
            <person name="O'Toole P.W."/>
        </authorList>
    </citation>
    <scope>NUCLEOTIDE SEQUENCE [LARGE SCALE GENOMIC DNA]</scope>
    <source>
        <strain evidence="3 4">DSM 15833</strain>
    </source>
</reference>
<dbReference type="GO" id="GO:0005737">
    <property type="term" value="C:cytoplasm"/>
    <property type="evidence" value="ECO:0007669"/>
    <property type="project" value="UniProtKB-SubCell"/>
</dbReference>
<protein>
    <recommendedName>
        <fullName evidence="2">UPF0298 protein FC36_GL000615</fullName>
    </recommendedName>
</protein>
<evidence type="ECO:0000313" key="3">
    <source>
        <dbReference type="EMBL" id="KRL85245.1"/>
    </source>
</evidence>
<dbReference type="InterPro" id="IPR016979">
    <property type="entry name" value="DUF2129"/>
</dbReference>
<comment type="similarity">
    <text evidence="2">Belongs to the UPF0298 family.</text>
</comment>
<dbReference type="STRING" id="1423740.FC36_GL000615"/>
<dbReference type="Proteomes" id="UP000051048">
    <property type="component" value="Unassembled WGS sequence"/>
</dbReference>
<dbReference type="HAMAP" id="MF_01126">
    <property type="entry name" value="UPF0298"/>
    <property type="match status" value="1"/>
</dbReference>
<dbReference type="Pfam" id="PF09902">
    <property type="entry name" value="DUF2129"/>
    <property type="match status" value="1"/>
</dbReference>
<dbReference type="AlphaFoldDB" id="A0A0R1TVQ3"/>
<comment type="subcellular location">
    <subcellularLocation>
        <location evidence="2">Cytoplasm</location>
    </subcellularLocation>
</comment>
<accession>A0A0R1TVQ3</accession>
<keyword evidence="1 2" id="KW-0963">Cytoplasm</keyword>
<evidence type="ECO:0000313" key="4">
    <source>
        <dbReference type="Proteomes" id="UP000051048"/>
    </source>
</evidence>
<evidence type="ECO:0000256" key="1">
    <source>
        <dbReference type="ARBA" id="ARBA00022490"/>
    </source>
</evidence>
<dbReference type="RefSeq" id="WP_025020251.1">
    <property type="nucleotide sequence ID" value="NZ_AZFH01000001.1"/>
</dbReference>
<proteinExistence type="inferred from homology"/>
<dbReference type="PATRIC" id="fig|1423740.3.peg.661"/>
<sequence length="107" mass="12819">MELLEEFVAQKRRGIFVYLQHLKQSKQMRRFGAIQYVSRKMKYVLLYVNEEDVEKTVAQLRKLRYVKDIILSPRPELVTDFEKMIGTFKLTAEDQEKFVNKGEKKES</sequence>
<name>A0A0R1TVQ3_9LACO</name>
<evidence type="ECO:0000256" key="2">
    <source>
        <dbReference type="HAMAP-Rule" id="MF_01126"/>
    </source>
</evidence>
<organism evidence="3 4">
    <name type="scientific">Ligilactobacillus equi DSM 15833 = JCM 10991</name>
    <dbReference type="NCBI Taxonomy" id="1423740"/>
    <lineage>
        <taxon>Bacteria</taxon>
        <taxon>Bacillati</taxon>
        <taxon>Bacillota</taxon>
        <taxon>Bacilli</taxon>
        <taxon>Lactobacillales</taxon>
        <taxon>Lactobacillaceae</taxon>
        <taxon>Ligilactobacillus</taxon>
    </lineage>
</organism>
<dbReference type="OrthoDB" id="2990788at2"/>
<dbReference type="EMBL" id="AZFH01000001">
    <property type="protein sequence ID" value="KRL85245.1"/>
    <property type="molecule type" value="Genomic_DNA"/>
</dbReference>
<gene>
    <name evidence="3" type="ORF">FC36_GL000615</name>
</gene>
<comment type="caution">
    <text evidence="3">The sequence shown here is derived from an EMBL/GenBank/DDBJ whole genome shotgun (WGS) entry which is preliminary data.</text>
</comment>